<keyword evidence="2" id="KW-1185">Reference proteome</keyword>
<evidence type="ECO:0000313" key="2">
    <source>
        <dbReference type="Proteomes" id="UP001163321"/>
    </source>
</evidence>
<accession>A0ACC0WQ11</accession>
<name>A0ACC0WQ11_9STRA</name>
<reference evidence="1 2" key="1">
    <citation type="journal article" date="2022" name="bioRxiv">
        <title>The genome of the oomycete Peronosclerospora sorghi, a cosmopolitan pathogen of maize and sorghum, is inflated with dispersed pseudogenes.</title>
        <authorList>
            <person name="Fletcher K."/>
            <person name="Martin F."/>
            <person name="Isakeit T."/>
            <person name="Cavanaugh K."/>
            <person name="Magill C."/>
            <person name="Michelmore R."/>
        </authorList>
    </citation>
    <scope>NUCLEOTIDE SEQUENCE [LARGE SCALE GENOMIC DNA]</scope>
    <source>
        <strain evidence="1">P6</strain>
    </source>
</reference>
<comment type="caution">
    <text evidence="1">The sequence shown here is derived from an EMBL/GenBank/DDBJ whole genome shotgun (WGS) entry which is preliminary data.</text>
</comment>
<proteinExistence type="predicted"/>
<dbReference type="Proteomes" id="UP001163321">
    <property type="component" value="Chromosome 10"/>
</dbReference>
<sequence>MKNLNYPKMKQHLDDAVVLRFPCPNSSVVVTSGVLGAFSHFIVSIDFSTGLYFSQTNSGAVLALPCCRIRRAYREFDNNKNDLVQVGGLEDL</sequence>
<protein>
    <submittedName>
        <fullName evidence="1">Uncharacterized protein</fullName>
    </submittedName>
</protein>
<dbReference type="EMBL" id="CM047589">
    <property type="protein sequence ID" value="KAI9919836.1"/>
    <property type="molecule type" value="Genomic_DNA"/>
</dbReference>
<organism evidence="1 2">
    <name type="scientific">Peronosclerospora sorghi</name>
    <dbReference type="NCBI Taxonomy" id="230839"/>
    <lineage>
        <taxon>Eukaryota</taxon>
        <taxon>Sar</taxon>
        <taxon>Stramenopiles</taxon>
        <taxon>Oomycota</taxon>
        <taxon>Peronosporomycetes</taxon>
        <taxon>Peronosporales</taxon>
        <taxon>Peronosporaceae</taxon>
        <taxon>Peronosclerospora</taxon>
    </lineage>
</organism>
<evidence type="ECO:0000313" key="1">
    <source>
        <dbReference type="EMBL" id="KAI9919836.1"/>
    </source>
</evidence>
<gene>
    <name evidence="1" type="ORF">PsorP6_015430</name>
</gene>